<accession>A0A5N6MDU9</accession>
<dbReference type="OrthoDB" id="1751626at2759"/>
<sequence length="183" mass="21047">MIGRLGSFVNMLGEILYVFQRPLFANSLLSIMQTLLDETRHDEMLIIGCHTLFDFINCQVWFMGRYSHISAEFDNIVSVVLENYRSLKKESENTNQNRWVQEVLKNEHNDCHQGFDKGSSLESYHPYLAHETKKEASVAIVGAIADVIRHLRKSVHLALDDADLGVDVVKWNKKFHEVVDEAL</sequence>
<dbReference type="AlphaFoldDB" id="A0A5N6MDU9"/>
<dbReference type="PANTHER" id="PTHR46087">
    <property type="entry name" value="PUTATIVE, EXPRESSED-RELATED"/>
    <property type="match status" value="1"/>
</dbReference>
<dbReference type="EMBL" id="SZYD01000016">
    <property type="protein sequence ID" value="KAD3338596.1"/>
    <property type="molecule type" value="Genomic_DNA"/>
</dbReference>
<reference evidence="1 2" key="1">
    <citation type="submission" date="2019-05" db="EMBL/GenBank/DDBJ databases">
        <title>Mikania micrantha, genome provides insights into the molecular mechanism of rapid growth.</title>
        <authorList>
            <person name="Liu B."/>
        </authorList>
    </citation>
    <scope>NUCLEOTIDE SEQUENCE [LARGE SCALE GENOMIC DNA]</scope>
    <source>
        <strain evidence="1">NLD-2019</strain>
        <tissue evidence="1">Leaf</tissue>
    </source>
</reference>
<keyword evidence="2" id="KW-1185">Reference proteome</keyword>
<evidence type="ECO:0000313" key="2">
    <source>
        <dbReference type="Proteomes" id="UP000326396"/>
    </source>
</evidence>
<evidence type="ECO:0000313" key="1">
    <source>
        <dbReference type="EMBL" id="KAD3338596.1"/>
    </source>
</evidence>
<protein>
    <submittedName>
        <fullName evidence="1">Uncharacterized protein</fullName>
    </submittedName>
</protein>
<proteinExistence type="predicted"/>
<dbReference type="InterPro" id="IPR055296">
    <property type="entry name" value="SRL2-like"/>
</dbReference>
<comment type="caution">
    <text evidence="1">The sequence shown here is derived from an EMBL/GenBank/DDBJ whole genome shotgun (WGS) entry which is preliminary data.</text>
</comment>
<dbReference type="Proteomes" id="UP000326396">
    <property type="component" value="Linkage Group LG6"/>
</dbReference>
<gene>
    <name evidence="1" type="ORF">E3N88_34117</name>
</gene>
<name>A0A5N6MDU9_9ASTR</name>
<organism evidence="1 2">
    <name type="scientific">Mikania micrantha</name>
    <name type="common">bitter vine</name>
    <dbReference type="NCBI Taxonomy" id="192012"/>
    <lineage>
        <taxon>Eukaryota</taxon>
        <taxon>Viridiplantae</taxon>
        <taxon>Streptophyta</taxon>
        <taxon>Embryophyta</taxon>
        <taxon>Tracheophyta</taxon>
        <taxon>Spermatophyta</taxon>
        <taxon>Magnoliopsida</taxon>
        <taxon>eudicotyledons</taxon>
        <taxon>Gunneridae</taxon>
        <taxon>Pentapetalae</taxon>
        <taxon>asterids</taxon>
        <taxon>campanulids</taxon>
        <taxon>Asterales</taxon>
        <taxon>Asteraceae</taxon>
        <taxon>Asteroideae</taxon>
        <taxon>Heliantheae alliance</taxon>
        <taxon>Eupatorieae</taxon>
        <taxon>Mikania</taxon>
    </lineage>
</organism>
<dbReference type="PANTHER" id="PTHR46087:SF18">
    <property type="entry name" value="ARMADILLO-TYPE FOLD PROTEIN"/>
    <property type="match status" value="1"/>
</dbReference>